<dbReference type="InterPro" id="IPR000073">
    <property type="entry name" value="AB_hydrolase_1"/>
</dbReference>
<dbReference type="AlphaFoldDB" id="A0A4S2D163"/>
<protein>
    <submittedName>
        <fullName evidence="2">Alpha/beta hydrolase</fullName>
    </submittedName>
</protein>
<dbReference type="EMBL" id="SRYO01000009">
    <property type="protein sequence ID" value="TGY34652.1"/>
    <property type="molecule type" value="Genomic_DNA"/>
</dbReference>
<dbReference type="GO" id="GO:0016787">
    <property type="term" value="F:hydrolase activity"/>
    <property type="evidence" value="ECO:0007669"/>
    <property type="project" value="UniProtKB-KW"/>
</dbReference>
<dbReference type="RefSeq" id="WP_135949853.1">
    <property type="nucleotide sequence ID" value="NZ_SRYO01000009.1"/>
</dbReference>
<dbReference type="PANTHER" id="PTHR43194:SF2">
    <property type="entry name" value="PEROXISOMAL MEMBRANE PROTEIN LPX1"/>
    <property type="match status" value="1"/>
</dbReference>
<comment type="caution">
    <text evidence="2">The sequence shown here is derived from an EMBL/GenBank/DDBJ whole genome shotgun (WGS) entry which is preliminary data.</text>
</comment>
<dbReference type="InterPro" id="IPR029058">
    <property type="entry name" value="AB_hydrolase_fold"/>
</dbReference>
<proteinExistence type="predicted"/>
<dbReference type="InterPro" id="IPR050228">
    <property type="entry name" value="Carboxylesterase_BioH"/>
</dbReference>
<dbReference type="Pfam" id="PF12697">
    <property type="entry name" value="Abhydrolase_6"/>
    <property type="match status" value="1"/>
</dbReference>
<dbReference type="OrthoDB" id="9769541at2"/>
<organism evidence="2 3">
    <name type="scientific">Microbacterium laevaniformans</name>
    <dbReference type="NCBI Taxonomy" id="36807"/>
    <lineage>
        <taxon>Bacteria</taxon>
        <taxon>Bacillati</taxon>
        <taxon>Actinomycetota</taxon>
        <taxon>Actinomycetes</taxon>
        <taxon>Micrococcales</taxon>
        <taxon>Microbacteriaceae</taxon>
        <taxon>Microbacterium</taxon>
    </lineage>
</organism>
<dbReference type="SUPFAM" id="SSF53474">
    <property type="entry name" value="alpha/beta-Hydrolases"/>
    <property type="match status" value="1"/>
</dbReference>
<evidence type="ECO:0000259" key="1">
    <source>
        <dbReference type="Pfam" id="PF12697"/>
    </source>
</evidence>
<accession>A0A4S2D163</accession>
<keyword evidence="2" id="KW-0378">Hydrolase</keyword>
<evidence type="ECO:0000313" key="3">
    <source>
        <dbReference type="Proteomes" id="UP000309893"/>
    </source>
</evidence>
<dbReference type="Proteomes" id="UP000309893">
    <property type="component" value="Unassembled WGS sequence"/>
</dbReference>
<name>A0A4S2D163_9MICO</name>
<feature type="domain" description="AB hydrolase-1" evidence="1">
    <location>
        <begin position="67"/>
        <end position="267"/>
    </location>
</feature>
<evidence type="ECO:0000313" key="2">
    <source>
        <dbReference type="EMBL" id="TGY34652.1"/>
    </source>
</evidence>
<gene>
    <name evidence="2" type="ORF">E5344_12690</name>
</gene>
<dbReference type="PANTHER" id="PTHR43194">
    <property type="entry name" value="HYDROLASE ALPHA/BETA FOLD FAMILY"/>
    <property type="match status" value="1"/>
</dbReference>
<sequence length="285" mass="31306">MDSADRTPDSPTDAAAEAVSQMADAVDRAIDEITGVPTDDGRIEVFAHGGASIVAERRGQVSSARTIVLVHGIGMGRKVFGDLVQRLEGEALVVALDLPGYGDAPEPTRTPTIERMADLVAAYLRHLGRGPVVLLGHSMGTQVVTETAVRHPDTVDRLVLVAPTVDRHHRRALRQLWRLARDLWGESPKVLLLGAREYVRAGPNLRRKMRAMLTHRPEAAYARVSAPTLVVRGEYDVVVPREWFDEVVAAIPDSRAFVVDGHRHETLIRTAEPTARELDRWLSAP</sequence>
<dbReference type="Gene3D" id="3.40.50.1820">
    <property type="entry name" value="alpha/beta hydrolase"/>
    <property type="match status" value="1"/>
</dbReference>
<reference evidence="2 3" key="1">
    <citation type="submission" date="2019-04" db="EMBL/GenBank/DDBJ databases">
        <title>Microbes associate with the intestines of laboratory mice.</title>
        <authorList>
            <person name="Navarre W."/>
            <person name="Wong E."/>
            <person name="Huang K."/>
            <person name="Tropini C."/>
            <person name="Ng K."/>
            <person name="Yu B."/>
        </authorList>
    </citation>
    <scope>NUCLEOTIDE SEQUENCE [LARGE SCALE GENOMIC DNA]</scope>
    <source>
        <strain evidence="2 3">NM46_B2-13</strain>
    </source>
</reference>
<dbReference type="PRINTS" id="PR00111">
    <property type="entry name" value="ABHYDROLASE"/>
</dbReference>